<sequence length="115" mass="13335">MLTVHENGVATEKGLCYLWQDIQRVEPRKHEEGIYSGFLPGFWLHFSDGKKQFIPQEVIDYQSIYKLFYDRKIYGASAQLPLYELSDTGTARGKWANPKAFYDPKTDNVVIRTAK</sequence>
<evidence type="ECO:0000313" key="1">
    <source>
        <dbReference type="EMBL" id="VHO05962.1"/>
    </source>
</evidence>
<dbReference type="AlphaFoldDB" id="A0A486XWP2"/>
<accession>A0A486XWP2</accession>
<proteinExistence type="predicted"/>
<reference evidence="1" key="1">
    <citation type="submission" date="2019-04" db="EMBL/GenBank/DDBJ databases">
        <authorList>
            <person name="Brambilla D."/>
        </authorList>
    </citation>
    <scope>NUCLEOTIDE SEQUENCE</scope>
    <source>
        <strain evidence="1">BAL1</strain>
    </source>
</reference>
<organism evidence="1">
    <name type="scientific">Rheinheimera sp. BAL341</name>
    <dbReference type="NCBI Taxonomy" id="1708203"/>
    <lineage>
        <taxon>Bacteria</taxon>
        <taxon>Pseudomonadati</taxon>
        <taxon>Pseudomonadota</taxon>
        <taxon>Gammaproteobacteria</taxon>
        <taxon>Chromatiales</taxon>
        <taxon>Chromatiaceae</taxon>
        <taxon>Rheinheimera</taxon>
    </lineage>
</organism>
<dbReference type="EMBL" id="CAAJGR010000016">
    <property type="protein sequence ID" value="VHO05962.1"/>
    <property type="molecule type" value="Genomic_DNA"/>
</dbReference>
<protein>
    <submittedName>
        <fullName evidence="1">Uncharacterized protein</fullName>
    </submittedName>
</protein>
<name>A0A486XWP2_9GAMM</name>
<gene>
    <name evidence="1" type="ORF">BAL341_3033</name>
</gene>